<accession>A0A8J3L245</accession>
<evidence type="ECO:0008006" key="3">
    <source>
        <dbReference type="Google" id="ProtNLM"/>
    </source>
</evidence>
<dbReference type="AlphaFoldDB" id="A0A8J3L245"/>
<sequence length="101" mass="10987">MRTAMVIRYSTRPEVADENARLAEEVFAELAESKPDGLRYATFRLGDGADFMHVLVAPEGSNALAETAAFQRFQQGIASRCVAPPQFTRSTVVGAYGFGDL</sequence>
<protein>
    <recommendedName>
        <fullName evidence="3">Quinol monooxygenase YgiN</fullName>
    </recommendedName>
</protein>
<dbReference type="Proteomes" id="UP000630887">
    <property type="component" value="Unassembled WGS sequence"/>
</dbReference>
<organism evidence="1 2">
    <name type="scientific">Catellatospora coxensis</name>
    <dbReference type="NCBI Taxonomy" id="310354"/>
    <lineage>
        <taxon>Bacteria</taxon>
        <taxon>Bacillati</taxon>
        <taxon>Actinomycetota</taxon>
        <taxon>Actinomycetes</taxon>
        <taxon>Micromonosporales</taxon>
        <taxon>Micromonosporaceae</taxon>
        <taxon>Catellatospora</taxon>
    </lineage>
</organism>
<gene>
    <name evidence="1" type="ORF">Cco03nite_72970</name>
</gene>
<name>A0A8J3L245_9ACTN</name>
<keyword evidence="2" id="KW-1185">Reference proteome</keyword>
<evidence type="ECO:0000313" key="2">
    <source>
        <dbReference type="Proteomes" id="UP000630887"/>
    </source>
</evidence>
<dbReference type="RefSeq" id="WP_203698566.1">
    <property type="nucleotide sequence ID" value="NZ_BAAALC010000088.1"/>
</dbReference>
<evidence type="ECO:0000313" key="1">
    <source>
        <dbReference type="EMBL" id="GIG10597.1"/>
    </source>
</evidence>
<comment type="caution">
    <text evidence="1">The sequence shown here is derived from an EMBL/GenBank/DDBJ whole genome shotgun (WGS) entry which is preliminary data.</text>
</comment>
<dbReference type="EMBL" id="BONI01000094">
    <property type="protein sequence ID" value="GIG10597.1"/>
    <property type="molecule type" value="Genomic_DNA"/>
</dbReference>
<proteinExistence type="predicted"/>
<reference evidence="1 2" key="1">
    <citation type="submission" date="2021-01" db="EMBL/GenBank/DDBJ databases">
        <title>Whole genome shotgun sequence of Catellatospora coxensis NBRC 107359.</title>
        <authorList>
            <person name="Komaki H."/>
            <person name="Tamura T."/>
        </authorList>
    </citation>
    <scope>NUCLEOTIDE SEQUENCE [LARGE SCALE GENOMIC DNA]</scope>
    <source>
        <strain evidence="1 2">NBRC 107359</strain>
    </source>
</reference>